<dbReference type="AlphaFoldDB" id="A0A382R3A0"/>
<keyword evidence="4" id="KW-0560">Oxidoreductase</keyword>
<keyword evidence="3" id="KW-0223">Dioxygenase</keyword>
<dbReference type="CDD" id="cd10548">
    <property type="entry name" value="cupin_CDO"/>
    <property type="match status" value="1"/>
</dbReference>
<evidence type="ECO:0000256" key="1">
    <source>
        <dbReference type="ARBA" id="ARBA00006622"/>
    </source>
</evidence>
<gene>
    <name evidence="6" type="ORF">METZ01_LOCUS344459</name>
</gene>
<name>A0A382R3A0_9ZZZZ</name>
<dbReference type="GO" id="GO:0008198">
    <property type="term" value="F:ferrous iron binding"/>
    <property type="evidence" value="ECO:0007669"/>
    <property type="project" value="TreeGrafter"/>
</dbReference>
<dbReference type="Pfam" id="PF05995">
    <property type="entry name" value="CDO_I"/>
    <property type="match status" value="1"/>
</dbReference>
<evidence type="ECO:0000256" key="5">
    <source>
        <dbReference type="ARBA" id="ARBA00023004"/>
    </source>
</evidence>
<protein>
    <recommendedName>
        <fullName evidence="7">Cysteine dioxygenase</fullName>
    </recommendedName>
</protein>
<sequence>MKVTEYLSQYEFMSEEIKSYCYYKDQKYARHLVHKDKDFELLIVCWNSGQVAPIHGHEGEKCWMRVESGALQICNYKLDSIKPLELTMTGVIKGEAGYVDGPADIHSVENVNDEPAVSLHVYAKPFGQCDIYDLDDGIIRRLELTYDSMYKKPCN</sequence>
<dbReference type="Gene3D" id="2.60.120.10">
    <property type="entry name" value="Jelly Rolls"/>
    <property type="match status" value="1"/>
</dbReference>
<dbReference type="PANTHER" id="PTHR12918:SF1">
    <property type="entry name" value="CYSTEINE DIOXYGENASE TYPE 1"/>
    <property type="match status" value="1"/>
</dbReference>
<dbReference type="InterPro" id="IPR010300">
    <property type="entry name" value="CDO_1"/>
</dbReference>
<reference evidence="6" key="1">
    <citation type="submission" date="2018-05" db="EMBL/GenBank/DDBJ databases">
        <authorList>
            <person name="Lanie J.A."/>
            <person name="Ng W.-L."/>
            <person name="Kazmierczak K.M."/>
            <person name="Andrzejewski T.M."/>
            <person name="Davidsen T.M."/>
            <person name="Wayne K.J."/>
            <person name="Tettelin H."/>
            <person name="Glass J.I."/>
            <person name="Rusch D."/>
            <person name="Podicherti R."/>
            <person name="Tsui H.-C.T."/>
            <person name="Winkler M.E."/>
        </authorList>
    </citation>
    <scope>NUCLEOTIDE SEQUENCE</scope>
</reference>
<evidence type="ECO:0000256" key="4">
    <source>
        <dbReference type="ARBA" id="ARBA00023002"/>
    </source>
</evidence>
<evidence type="ECO:0000313" key="6">
    <source>
        <dbReference type="EMBL" id="SVC91605.1"/>
    </source>
</evidence>
<evidence type="ECO:0008006" key="7">
    <source>
        <dbReference type="Google" id="ProtNLM"/>
    </source>
</evidence>
<dbReference type="SUPFAM" id="SSF51182">
    <property type="entry name" value="RmlC-like cupins"/>
    <property type="match status" value="1"/>
</dbReference>
<evidence type="ECO:0000256" key="3">
    <source>
        <dbReference type="ARBA" id="ARBA00022964"/>
    </source>
</evidence>
<dbReference type="PANTHER" id="PTHR12918">
    <property type="entry name" value="CYSTEINE DIOXYGENASE"/>
    <property type="match status" value="1"/>
</dbReference>
<dbReference type="EMBL" id="UINC01118465">
    <property type="protein sequence ID" value="SVC91605.1"/>
    <property type="molecule type" value="Genomic_DNA"/>
</dbReference>
<evidence type="ECO:0000256" key="2">
    <source>
        <dbReference type="ARBA" id="ARBA00022723"/>
    </source>
</evidence>
<dbReference type="InterPro" id="IPR014710">
    <property type="entry name" value="RmlC-like_jellyroll"/>
</dbReference>
<accession>A0A382R3A0</accession>
<organism evidence="6">
    <name type="scientific">marine metagenome</name>
    <dbReference type="NCBI Taxonomy" id="408172"/>
    <lineage>
        <taxon>unclassified sequences</taxon>
        <taxon>metagenomes</taxon>
        <taxon>ecological metagenomes</taxon>
    </lineage>
</organism>
<dbReference type="GO" id="GO:0019448">
    <property type="term" value="P:L-cysteine catabolic process"/>
    <property type="evidence" value="ECO:0007669"/>
    <property type="project" value="TreeGrafter"/>
</dbReference>
<keyword evidence="2" id="KW-0479">Metal-binding</keyword>
<proteinExistence type="inferred from homology"/>
<dbReference type="GO" id="GO:0017172">
    <property type="term" value="F:cysteine dioxygenase activity"/>
    <property type="evidence" value="ECO:0007669"/>
    <property type="project" value="TreeGrafter"/>
</dbReference>
<dbReference type="InterPro" id="IPR011051">
    <property type="entry name" value="RmlC_Cupin_sf"/>
</dbReference>
<keyword evidence="5" id="KW-0408">Iron</keyword>
<comment type="similarity">
    <text evidence="1">Belongs to the cysteine dioxygenase family.</text>
</comment>